<name>A0A8A3PES5_9HELO</name>
<feature type="region of interest" description="Disordered" evidence="1">
    <location>
        <begin position="144"/>
        <end position="170"/>
    </location>
</feature>
<accession>A0A8A3PES5</accession>
<feature type="region of interest" description="Disordered" evidence="1">
    <location>
        <begin position="55"/>
        <end position="115"/>
    </location>
</feature>
<evidence type="ECO:0000313" key="3">
    <source>
        <dbReference type="Proteomes" id="UP000672032"/>
    </source>
</evidence>
<keyword evidence="3" id="KW-1185">Reference proteome</keyword>
<evidence type="ECO:0000313" key="2">
    <source>
        <dbReference type="EMBL" id="QSZ33717.1"/>
    </source>
</evidence>
<protein>
    <submittedName>
        <fullName evidence="2">Uncharacterized protein</fullName>
    </submittedName>
</protein>
<dbReference type="Proteomes" id="UP000672032">
    <property type="component" value="Chromosome 4"/>
</dbReference>
<proteinExistence type="predicted"/>
<gene>
    <name evidence="2" type="ORF">DSL72_005288</name>
</gene>
<dbReference type="AlphaFoldDB" id="A0A8A3PES5"/>
<dbReference type="EMBL" id="CP063408">
    <property type="protein sequence ID" value="QSZ33717.1"/>
    <property type="molecule type" value="Genomic_DNA"/>
</dbReference>
<evidence type="ECO:0000256" key="1">
    <source>
        <dbReference type="SAM" id="MobiDB-lite"/>
    </source>
</evidence>
<reference evidence="2" key="1">
    <citation type="submission" date="2020-10" db="EMBL/GenBank/DDBJ databases">
        <title>Genome Sequence of Monilinia vaccinii-corymbosi Sheds Light on Mummy Berry Disease Infection of Blueberry and Mating Type.</title>
        <authorList>
            <person name="Yow A.G."/>
            <person name="Zhang Y."/>
            <person name="Bansal K."/>
            <person name="Eacker S.M."/>
            <person name="Sullivan S."/>
            <person name="Liachko I."/>
            <person name="Cubeta M.A."/>
            <person name="Rollins J.A."/>
            <person name="Ashrafi H."/>
        </authorList>
    </citation>
    <scope>NUCLEOTIDE SEQUENCE</scope>
    <source>
        <strain evidence="2">RL-1</strain>
    </source>
</reference>
<organism evidence="2 3">
    <name type="scientific">Monilinia vaccinii-corymbosi</name>
    <dbReference type="NCBI Taxonomy" id="61207"/>
    <lineage>
        <taxon>Eukaryota</taxon>
        <taxon>Fungi</taxon>
        <taxon>Dikarya</taxon>
        <taxon>Ascomycota</taxon>
        <taxon>Pezizomycotina</taxon>
        <taxon>Leotiomycetes</taxon>
        <taxon>Helotiales</taxon>
        <taxon>Sclerotiniaceae</taxon>
        <taxon>Monilinia</taxon>
    </lineage>
</organism>
<sequence>MTSITLTAKETDMLVAVMTEMEKIPSSINFENVAKRVDVKYGKNARQSFKKLFEKLKAQAGPSPSDGDGTAPPKTPSPTKRASPKKKVGPTNAPIKATPNLRGKKAVVKKQVKEEDVDSDEILEMPVLDDENGKSQNKISSVAAEKTTGKHVGVSHTMEPSESLQNSDEDTGTSIVDFVSATGSLAVDAKLDADQLDANDQLLADDYGMSLPAYREWRDLNDYSNFMDEV</sequence>
<dbReference type="OrthoDB" id="3562239at2759"/>